<dbReference type="EMBL" id="CP016616">
    <property type="protein sequence ID" value="ANY77007.1"/>
    <property type="molecule type" value="Genomic_DNA"/>
</dbReference>
<gene>
    <name evidence="1" type="ORF">BB934_01220</name>
</gene>
<reference evidence="1" key="1">
    <citation type="submission" date="2016-07" db="EMBL/GenBank/DDBJ databases">
        <title>Microvirga ossetica sp. nov. a new species of rhizobia isolated from root nodules of the legume species Vicia alpestris Steven originated from North Ossetia region in the Caucasus.</title>
        <authorList>
            <person name="Safronova V.I."/>
            <person name="Kuznetsova I.G."/>
            <person name="Sazanova A.L."/>
            <person name="Belimov A."/>
            <person name="Andronov E."/>
            <person name="Osledkin Y.S."/>
            <person name="Onishchuk O.P."/>
            <person name="Kurchak O.N."/>
            <person name="Shaposhnikov A.I."/>
            <person name="Willems A."/>
            <person name="Tikhonovich I.A."/>
        </authorList>
    </citation>
    <scope>NUCLEOTIDE SEQUENCE [LARGE SCALE GENOMIC DNA]</scope>
    <source>
        <strain evidence="1">V5/3M</strain>
    </source>
</reference>
<sequence length="63" mass="7112">MHERIFFKEPDEFGHLLFVCATCHSGQQFLVSPQIISDVSGDSDSPCDTAFSKEVERTITTLY</sequence>
<protein>
    <submittedName>
        <fullName evidence="1">Uncharacterized protein</fullName>
    </submittedName>
</protein>
<organism evidence="1">
    <name type="scientific">Microvirga ossetica</name>
    <dbReference type="NCBI Taxonomy" id="1882682"/>
    <lineage>
        <taxon>Bacteria</taxon>
        <taxon>Pseudomonadati</taxon>
        <taxon>Pseudomonadota</taxon>
        <taxon>Alphaproteobacteria</taxon>
        <taxon>Hyphomicrobiales</taxon>
        <taxon>Methylobacteriaceae</taxon>
        <taxon>Microvirga</taxon>
    </lineage>
</organism>
<proteinExistence type="predicted"/>
<dbReference type="AlphaFoldDB" id="A0A1B2EAQ4"/>
<evidence type="ECO:0000313" key="1">
    <source>
        <dbReference type="EMBL" id="ANY77007.1"/>
    </source>
</evidence>
<accession>A0A1B2EAQ4</accession>
<name>A0A1B2EAQ4_9HYPH</name>
<dbReference type="KEGG" id="moc:BB934_01220"/>